<feature type="domain" description="GspL periplasmic" evidence="11">
    <location>
        <begin position="217"/>
        <end position="366"/>
    </location>
</feature>
<accession>A0AAX3FPM4</accession>
<evidence type="ECO:0000313" key="12">
    <source>
        <dbReference type="EMBL" id="VEF72677.1"/>
    </source>
</evidence>
<keyword evidence="9" id="KW-0472">Membrane</keyword>
<evidence type="ECO:0000256" key="7">
    <source>
        <dbReference type="ARBA" id="ARBA00022927"/>
    </source>
</evidence>
<feature type="domain" description="GspL cytoplasmic actin-ATPase-like" evidence="10">
    <location>
        <begin position="93"/>
        <end position="214"/>
    </location>
</feature>
<name>A0AAX3FPM4_9PSED</name>
<protein>
    <submittedName>
        <fullName evidence="12">Protein XcpY</fullName>
    </submittedName>
</protein>
<dbReference type="RefSeq" id="WP_124324708.1">
    <property type="nucleotide sequence ID" value="NZ_CP118137.1"/>
</dbReference>
<evidence type="ECO:0000256" key="2">
    <source>
        <dbReference type="ARBA" id="ARBA00005318"/>
    </source>
</evidence>
<comment type="similarity">
    <text evidence="2">Belongs to the GSP L family.</text>
</comment>
<evidence type="ECO:0000256" key="5">
    <source>
        <dbReference type="ARBA" id="ARBA00022519"/>
    </source>
</evidence>
<evidence type="ECO:0000256" key="3">
    <source>
        <dbReference type="ARBA" id="ARBA00022448"/>
    </source>
</evidence>
<dbReference type="EMBL" id="LR134334">
    <property type="protein sequence ID" value="VEF72677.1"/>
    <property type="molecule type" value="Genomic_DNA"/>
</dbReference>
<dbReference type="Pfam" id="PF05134">
    <property type="entry name" value="T2SSL"/>
    <property type="match status" value="1"/>
</dbReference>
<dbReference type="InterPro" id="IPR025691">
    <property type="entry name" value="GspL_pp_dom"/>
</dbReference>
<keyword evidence="7" id="KW-0653">Protein transport</keyword>
<evidence type="ECO:0000256" key="6">
    <source>
        <dbReference type="ARBA" id="ARBA00022692"/>
    </source>
</evidence>
<proteinExistence type="inferred from homology"/>
<dbReference type="GO" id="GO:0005886">
    <property type="term" value="C:plasma membrane"/>
    <property type="evidence" value="ECO:0007669"/>
    <property type="project" value="UniProtKB-SubCell"/>
</dbReference>
<evidence type="ECO:0000259" key="10">
    <source>
        <dbReference type="Pfam" id="PF05134"/>
    </source>
</evidence>
<evidence type="ECO:0000313" key="13">
    <source>
        <dbReference type="Proteomes" id="UP000277437"/>
    </source>
</evidence>
<dbReference type="Pfam" id="PF12693">
    <property type="entry name" value="GspL_C"/>
    <property type="match status" value="1"/>
</dbReference>
<dbReference type="AlphaFoldDB" id="A0AAX3FPM4"/>
<dbReference type="InterPro" id="IPR024230">
    <property type="entry name" value="GspL_cyto_dom"/>
</dbReference>
<keyword evidence="5" id="KW-0997">Cell inner membrane</keyword>
<evidence type="ECO:0000256" key="1">
    <source>
        <dbReference type="ARBA" id="ARBA00004377"/>
    </source>
</evidence>
<dbReference type="NCBIfam" id="TIGR01709">
    <property type="entry name" value="typeII_sec_gspL"/>
    <property type="match status" value="1"/>
</dbReference>
<dbReference type="GO" id="GO:0015628">
    <property type="term" value="P:protein secretion by the type II secretion system"/>
    <property type="evidence" value="ECO:0007669"/>
    <property type="project" value="InterPro"/>
</dbReference>
<evidence type="ECO:0000256" key="9">
    <source>
        <dbReference type="ARBA" id="ARBA00023136"/>
    </source>
</evidence>
<gene>
    <name evidence="12" type="primary">xcpY</name>
    <name evidence="12" type="ORF">NCTC7357_00913</name>
</gene>
<dbReference type="GO" id="GO:0015627">
    <property type="term" value="C:type II protein secretion system complex"/>
    <property type="evidence" value="ECO:0007669"/>
    <property type="project" value="InterPro"/>
</dbReference>
<evidence type="ECO:0000256" key="4">
    <source>
        <dbReference type="ARBA" id="ARBA00022475"/>
    </source>
</evidence>
<dbReference type="Proteomes" id="UP000277437">
    <property type="component" value="Chromosome"/>
</dbReference>
<evidence type="ECO:0000256" key="8">
    <source>
        <dbReference type="ARBA" id="ARBA00022989"/>
    </source>
</evidence>
<keyword evidence="4" id="KW-1003">Cell membrane</keyword>
<evidence type="ECO:0000259" key="11">
    <source>
        <dbReference type="Pfam" id="PF12693"/>
    </source>
</evidence>
<organism evidence="12 13">
    <name type="scientific">Pseudomonas chlororaphis</name>
    <dbReference type="NCBI Taxonomy" id="587753"/>
    <lineage>
        <taxon>Bacteria</taxon>
        <taxon>Pseudomonadati</taxon>
        <taxon>Pseudomonadota</taxon>
        <taxon>Gammaproteobacteria</taxon>
        <taxon>Pseudomonadales</taxon>
        <taxon>Pseudomonadaceae</taxon>
        <taxon>Pseudomonas</taxon>
    </lineage>
</organism>
<dbReference type="InterPro" id="IPR007812">
    <property type="entry name" value="T2SS_protein-GspL"/>
</dbReference>
<reference evidence="12 13" key="1">
    <citation type="submission" date="2018-12" db="EMBL/GenBank/DDBJ databases">
        <authorList>
            <consortium name="Pathogen Informatics"/>
        </authorList>
    </citation>
    <scope>NUCLEOTIDE SEQUENCE [LARGE SCALE GENOMIC DNA]</scope>
    <source>
        <strain evidence="12 13">NCTC7357</strain>
    </source>
</reference>
<dbReference type="GO" id="GO:0009276">
    <property type="term" value="C:Gram-negative-bacterium-type cell wall"/>
    <property type="evidence" value="ECO:0007669"/>
    <property type="project" value="InterPro"/>
</dbReference>
<keyword evidence="6" id="KW-0812">Transmembrane</keyword>
<keyword evidence="3" id="KW-0813">Transport</keyword>
<keyword evidence="8" id="KW-1133">Transmembrane helix</keyword>
<comment type="subcellular location">
    <subcellularLocation>
        <location evidence="1">Cell inner membrane</location>
        <topology evidence="1">Single-pass membrane protein</topology>
    </subcellularLocation>
</comment>
<dbReference type="Gene3D" id="3.30.420.380">
    <property type="match status" value="1"/>
</dbReference>
<sequence length="369" mass="41146">MRSWLYVLPAQVPLPWCERPILQGSEQGVRLTTLAQLTMETLSPRQLVILPVEWTLWRRGEAYTGRGLVSSASQRDALEGYLAGDPHSSYLVFASSDKRRCASAWVLDRGRFSEFQQALHQAGVDVERLVVDADLLSPDAPEALWLAGRWLVGGSLDVRLAVDESQRLDCAARMGPGLVWHIPGPDLELHDERALQVLVERAAWATDLLQGDFRPRRSRLPWLGLAGLTLLFGGMPTGFDLYRAHQLEQAAQRLDNASVAVAAQRSADQASLAMLGARLNATQVDESLQQGRTAKRLQQLYTTAVKDRLAQVSSLEYDQGKWALEVRGKSFEDIDQLQHRWQTLGFRVEVVSARKSERGVRVQFDLTGG</sequence>